<dbReference type="Gene3D" id="1.10.10.10">
    <property type="entry name" value="Winged helix-like DNA-binding domain superfamily/Winged helix DNA-binding domain"/>
    <property type="match status" value="1"/>
</dbReference>
<dbReference type="PROSITE" id="PS50043">
    <property type="entry name" value="HTH_LUXR_2"/>
    <property type="match status" value="1"/>
</dbReference>
<dbReference type="SMART" id="SM00421">
    <property type="entry name" value="HTH_LUXR"/>
    <property type="match status" value="1"/>
</dbReference>
<accession>A0A6N8L487</accession>
<keyword evidence="4" id="KW-0812">Transmembrane</keyword>
<dbReference type="Pfam" id="PF00196">
    <property type="entry name" value="GerE"/>
    <property type="match status" value="1"/>
</dbReference>
<proteinExistence type="predicted"/>
<dbReference type="PANTHER" id="PTHR44688">
    <property type="entry name" value="DNA-BINDING TRANSCRIPTIONAL ACTIVATOR DEVR_DOSR"/>
    <property type="match status" value="1"/>
</dbReference>
<dbReference type="CDD" id="cd06170">
    <property type="entry name" value="LuxR_C_like"/>
    <property type="match status" value="1"/>
</dbReference>
<evidence type="ECO:0000313" key="6">
    <source>
        <dbReference type="EMBL" id="MVZ63251.1"/>
    </source>
</evidence>
<keyword evidence="3" id="KW-0804">Transcription</keyword>
<keyword evidence="4" id="KW-0472">Membrane</keyword>
<evidence type="ECO:0000259" key="5">
    <source>
        <dbReference type="PROSITE" id="PS50043"/>
    </source>
</evidence>
<evidence type="ECO:0000256" key="4">
    <source>
        <dbReference type="SAM" id="Phobius"/>
    </source>
</evidence>
<dbReference type="PRINTS" id="PR00038">
    <property type="entry name" value="HTHLUXR"/>
</dbReference>
<sequence>MQAYAKGIAYANQYGIDLYKITMYETMIYYYVDQKDYENAFKFQKTVSEARRQYDAANRSGNLNILENELLQQRNEVQMTDRQKIMILLGSIIFLLIMLSFVLYKLYRSTQKGRKHMEVENKIMRSKLEDFINSSPQFNSKITNKINKQNLKIRHLEIIELVKQGKTNKEIGAILFISENTVKYHLKSIYELLEIDNRSALVDVK</sequence>
<dbReference type="OrthoDB" id="9797341at2"/>
<name>A0A6N8L487_9SPHI</name>
<dbReference type="InterPro" id="IPR000792">
    <property type="entry name" value="Tscrpt_reg_LuxR_C"/>
</dbReference>
<protein>
    <recommendedName>
        <fullName evidence="5">HTH luxR-type domain-containing protein</fullName>
    </recommendedName>
</protein>
<keyword evidence="7" id="KW-1185">Reference proteome</keyword>
<feature type="domain" description="HTH luxR-type" evidence="5">
    <location>
        <begin position="144"/>
        <end position="205"/>
    </location>
</feature>
<evidence type="ECO:0000256" key="1">
    <source>
        <dbReference type="ARBA" id="ARBA00023015"/>
    </source>
</evidence>
<evidence type="ECO:0000256" key="2">
    <source>
        <dbReference type="ARBA" id="ARBA00023125"/>
    </source>
</evidence>
<organism evidence="6 7">
    <name type="scientific">Sphingobacterium humi</name>
    <dbReference type="NCBI Taxonomy" id="1796905"/>
    <lineage>
        <taxon>Bacteria</taxon>
        <taxon>Pseudomonadati</taxon>
        <taxon>Bacteroidota</taxon>
        <taxon>Sphingobacteriia</taxon>
        <taxon>Sphingobacteriales</taxon>
        <taxon>Sphingobacteriaceae</taxon>
        <taxon>Sphingobacterium</taxon>
    </lineage>
</organism>
<comment type="caution">
    <text evidence="6">The sequence shown here is derived from an EMBL/GenBank/DDBJ whole genome shotgun (WGS) entry which is preliminary data.</text>
</comment>
<keyword evidence="2" id="KW-0238">DNA-binding</keyword>
<dbReference type="PANTHER" id="PTHR44688:SF16">
    <property type="entry name" value="DNA-BINDING TRANSCRIPTIONAL ACTIVATOR DEVR_DOSR"/>
    <property type="match status" value="1"/>
</dbReference>
<dbReference type="GO" id="GO:0006355">
    <property type="term" value="P:regulation of DNA-templated transcription"/>
    <property type="evidence" value="ECO:0007669"/>
    <property type="project" value="InterPro"/>
</dbReference>
<evidence type="ECO:0000313" key="7">
    <source>
        <dbReference type="Proteomes" id="UP000435036"/>
    </source>
</evidence>
<gene>
    <name evidence="6" type="ORF">GQF63_14560</name>
</gene>
<dbReference type="Proteomes" id="UP000435036">
    <property type="component" value="Unassembled WGS sequence"/>
</dbReference>
<dbReference type="InterPro" id="IPR036388">
    <property type="entry name" value="WH-like_DNA-bd_sf"/>
</dbReference>
<keyword evidence="4" id="KW-1133">Transmembrane helix</keyword>
<dbReference type="SUPFAM" id="SSF46894">
    <property type="entry name" value="C-terminal effector domain of the bipartite response regulators"/>
    <property type="match status" value="1"/>
</dbReference>
<dbReference type="GO" id="GO:0003677">
    <property type="term" value="F:DNA binding"/>
    <property type="evidence" value="ECO:0007669"/>
    <property type="project" value="UniProtKB-KW"/>
</dbReference>
<keyword evidence="1" id="KW-0805">Transcription regulation</keyword>
<evidence type="ECO:0000256" key="3">
    <source>
        <dbReference type="ARBA" id="ARBA00023163"/>
    </source>
</evidence>
<dbReference type="AlphaFoldDB" id="A0A6N8L487"/>
<reference evidence="6 7" key="1">
    <citation type="submission" date="2019-12" db="EMBL/GenBank/DDBJ databases">
        <authorList>
            <person name="Dong K."/>
        </authorList>
    </citation>
    <scope>NUCLEOTIDE SEQUENCE [LARGE SCALE GENOMIC DNA]</scope>
    <source>
        <strain evidence="6 7">JCM 31225</strain>
    </source>
</reference>
<feature type="transmembrane region" description="Helical" evidence="4">
    <location>
        <begin position="85"/>
        <end position="107"/>
    </location>
</feature>
<dbReference type="EMBL" id="WSQA01000011">
    <property type="protein sequence ID" value="MVZ63251.1"/>
    <property type="molecule type" value="Genomic_DNA"/>
</dbReference>
<dbReference type="InterPro" id="IPR016032">
    <property type="entry name" value="Sig_transdc_resp-reg_C-effctor"/>
</dbReference>